<dbReference type="InterPro" id="IPR023198">
    <property type="entry name" value="PGP-like_dom2"/>
</dbReference>
<dbReference type="PANTHER" id="PTHR43434:SF1">
    <property type="entry name" value="PHOSPHOGLYCOLATE PHOSPHATASE"/>
    <property type="match status" value="1"/>
</dbReference>
<evidence type="ECO:0000256" key="3">
    <source>
        <dbReference type="ARBA" id="ARBA00006171"/>
    </source>
</evidence>
<evidence type="ECO:0000256" key="1">
    <source>
        <dbReference type="ARBA" id="ARBA00000830"/>
    </source>
</evidence>
<gene>
    <name evidence="5" type="primary">ppaX</name>
    <name evidence="5" type="ORF">GTC17253_17440</name>
</gene>
<sequence>MAIKVVLLDFDGTLGDTQKLITDTMLDTIDVLGLEKRTREECAAMIGLPLKETFTGLIPMSDEMGDKCAETYTEIFTRRNVPHAVLPFPHVIETIRELHRREVKLTIASSRHRGSLLNFIHEFELDDYISAVVSAQDVEHCKPHPEMVEKTLAMFGVRPDEALMVGDARFDILMGKAAGVHTCGVTYGNGSREDMMSVEAEHIIDDFADLLKVVESYDSYSL</sequence>
<dbReference type="EMBL" id="AP035785">
    <property type="protein sequence ID" value="BFO71778.1"/>
    <property type="molecule type" value="Genomic_DNA"/>
</dbReference>
<evidence type="ECO:0000256" key="2">
    <source>
        <dbReference type="ARBA" id="ARBA00004818"/>
    </source>
</evidence>
<dbReference type="NCBIfam" id="TIGR01509">
    <property type="entry name" value="HAD-SF-IA-v3"/>
    <property type="match status" value="1"/>
</dbReference>
<dbReference type="NCBIfam" id="TIGR01549">
    <property type="entry name" value="HAD-SF-IA-v1"/>
    <property type="match status" value="1"/>
</dbReference>
<dbReference type="PANTHER" id="PTHR43434">
    <property type="entry name" value="PHOSPHOGLYCOLATE PHOSPHATASE"/>
    <property type="match status" value="1"/>
</dbReference>
<evidence type="ECO:0000313" key="5">
    <source>
        <dbReference type="EMBL" id="BFO71778.1"/>
    </source>
</evidence>
<comment type="pathway">
    <text evidence="2">Organic acid metabolism; glycolate biosynthesis; glycolate from 2-phosphoglycolate: step 1/1.</text>
</comment>
<dbReference type="Gene3D" id="1.10.150.240">
    <property type="entry name" value="Putative phosphatase, domain 2"/>
    <property type="match status" value="1"/>
</dbReference>
<dbReference type="SFLD" id="SFLDS00003">
    <property type="entry name" value="Haloacid_Dehalogenase"/>
    <property type="match status" value="1"/>
</dbReference>
<evidence type="ECO:0000256" key="4">
    <source>
        <dbReference type="ARBA" id="ARBA00013078"/>
    </source>
</evidence>
<reference evidence="5" key="1">
    <citation type="submission" date="2024-07" db="EMBL/GenBank/DDBJ databases">
        <title>Complete genome sequence of Prevotella sp. YM-2024 GTC17253.</title>
        <authorList>
            <person name="Hayashi M."/>
            <person name="Muto Y."/>
            <person name="Tanaka K."/>
            <person name="Niwa H."/>
        </authorList>
    </citation>
    <scope>NUCLEOTIDE SEQUENCE</scope>
    <source>
        <strain evidence="5">GTC17253</strain>
    </source>
</reference>
<comment type="catalytic activity">
    <reaction evidence="1">
        <text>2-phosphoglycolate + H2O = glycolate + phosphate</text>
        <dbReference type="Rhea" id="RHEA:14369"/>
        <dbReference type="ChEBI" id="CHEBI:15377"/>
        <dbReference type="ChEBI" id="CHEBI:29805"/>
        <dbReference type="ChEBI" id="CHEBI:43474"/>
        <dbReference type="ChEBI" id="CHEBI:58033"/>
        <dbReference type="EC" id="3.1.3.18"/>
    </reaction>
</comment>
<dbReference type="InterPro" id="IPR006439">
    <property type="entry name" value="HAD-SF_hydro_IA"/>
</dbReference>
<dbReference type="InterPro" id="IPR036412">
    <property type="entry name" value="HAD-like_sf"/>
</dbReference>
<dbReference type="Pfam" id="PF13419">
    <property type="entry name" value="HAD_2"/>
    <property type="match status" value="1"/>
</dbReference>
<comment type="similarity">
    <text evidence="3">Belongs to the HAD-like hydrolase superfamily. CbbY/CbbZ/Gph/YieH family.</text>
</comment>
<organism evidence="5">
    <name type="scientific">Prevotella sp. GTC17253</name>
    <dbReference type="NCBI Taxonomy" id="3236793"/>
    <lineage>
        <taxon>Bacteria</taxon>
        <taxon>Pseudomonadati</taxon>
        <taxon>Bacteroidota</taxon>
        <taxon>Bacteroidia</taxon>
        <taxon>Bacteroidales</taxon>
        <taxon>Prevotellaceae</taxon>
        <taxon>Prevotella</taxon>
    </lineage>
</organism>
<dbReference type="SFLD" id="SFLDG01135">
    <property type="entry name" value="C1.5.6:_HAD__Beta-PGM__Phospha"/>
    <property type="match status" value="1"/>
</dbReference>
<protein>
    <recommendedName>
        <fullName evidence="4">phosphoglycolate phosphatase</fullName>
        <ecNumber evidence="4">3.1.3.18</ecNumber>
    </recommendedName>
</protein>
<dbReference type="InterPro" id="IPR023214">
    <property type="entry name" value="HAD_sf"/>
</dbReference>
<dbReference type="Gene3D" id="3.40.50.1000">
    <property type="entry name" value="HAD superfamily/HAD-like"/>
    <property type="match status" value="1"/>
</dbReference>
<dbReference type="InterPro" id="IPR041492">
    <property type="entry name" value="HAD_2"/>
</dbReference>
<proteinExistence type="inferred from homology"/>
<name>A0AB33IQ03_9BACT</name>
<dbReference type="GO" id="GO:0006281">
    <property type="term" value="P:DNA repair"/>
    <property type="evidence" value="ECO:0007669"/>
    <property type="project" value="TreeGrafter"/>
</dbReference>
<dbReference type="GO" id="GO:0008967">
    <property type="term" value="F:phosphoglycolate phosphatase activity"/>
    <property type="evidence" value="ECO:0007669"/>
    <property type="project" value="UniProtKB-EC"/>
</dbReference>
<dbReference type="SFLD" id="SFLDG01129">
    <property type="entry name" value="C1.5:_HAD__Beta-PGM__Phosphata"/>
    <property type="match status" value="1"/>
</dbReference>
<dbReference type="FunFam" id="3.40.50.1000:FF:000022">
    <property type="entry name" value="Phosphoglycolate phosphatase"/>
    <property type="match status" value="1"/>
</dbReference>
<accession>A0AB33IQ03</accession>
<dbReference type="InterPro" id="IPR050155">
    <property type="entry name" value="HAD-like_hydrolase_sf"/>
</dbReference>
<dbReference type="AlphaFoldDB" id="A0AB33IQ03"/>
<dbReference type="EC" id="3.1.3.18" evidence="4"/>
<dbReference type="SUPFAM" id="SSF56784">
    <property type="entry name" value="HAD-like"/>
    <property type="match status" value="1"/>
</dbReference>
<dbReference type="GO" id="GO:0005829">
    <property type="term" value="C:cytosol"/>
    <property type="evidence" value="ECO:0007669"/>
    <property type="project" value="TreeGrafter"/>
</dbReference>